<protein>
    <submittedName>
        <fullName evidence="1">Uncharacterized protein</fullName>
    </submittedName>
</protein>
<reference evidence="1 2" key="1">
    <citation type="submission" date="2010-12" db="EMBL/GenBank/DDBJ databases">
        <title>The Genome Sequence of Coprobacillus sp. strain 29_1.</title>
        <authorList>
            <consortium name="The Broad Institute Genome Sequencing Platform"/>
            <person name="Earl A."/>
            <person name="Ward D."/>
            <person name="Feldgarden M."/>
            <person name="Gevers D."/>
            <person name="Daigneault M."/>
            <person name="Sibley C.D."/>
            <person name="White A."/>
            <person name="Strauss J."/>
            <person name="Allen-Vercoe E."/>
            <person name="Young S.K."/>
            <person name="Zeng Q."/>
            <person name="Gargeya S."/>
            <person name="Fitzgerald M."/>
            <person name="Haas B."/>
            <person name="Abouelleil A."/>
            <person name="Alvarado L."/>
            <person name="Arachchi H.M."/>
            <person name="Berlin A."/>
            <person name="Brown A."/>
            <person name="Chapman S.B."/>
            <person name="Chen Z."/>
            <person name="Dunbar C."/>
            <person name="Freedman E."/>
            <person name="Gearin G."/>
            <person name="Gellesch M."/>
            <person name="Goldberg J."/>
            <person name="Griggs A."/>
            <person name="Gujja S."/>
            <person name="Heilman E."/>
            <person name="Heiman D."/>
            <person name="Howarth C."/>
            <person name="Larson L."/>
            <person name="Lui A."/>
            <person name="MacDonald P.J.P."/>
            <person name="Mehta T."/>
            <person name="Montmayeur A."/>
            <person name="Murphy C."/>
            <person name="Neiman D."/>
            <person name="Pearson M."/>
            <person name="Priest M."/>
            <person name="Roberts A."/>
            <person name="Saif S."/>
            <person name="Shea T."/>
            <person name="Shenoy N."/>
            <person name="Sisk P."/>
            <person name="Stolte C."/>
            <person name="Sykes S."/>
            <person name="White J."/>
            <person name="Yandava C."/>
            <person name="Nusbaum C."/>
            <person name="Birren B."/>
        </authorList>
    </citation>
    <scope>NUCLEOTIDE SEQUENCE [LARGE SCALE GENOMIC DNA]</scope>
    <source>
        <strain evidence="1 2">29_1</strain>
    </source>
</reference>
<dbReference type="AlphaFoldDB" id="E7GGA9"/>
<evidence type="ECO:0000313" key="2">
    <source>
        <dbReference type="Proteomes" id="UP000003157"/>
    </source>
</evidence>
<evidence type="ECO:0000313" key="1">
    <source>
        <dbReference type="EMBL" id="EFW02931.1"/>
    </source>
</evidence>
<dbReference type="STRING" id="100884.GCA_000269565_00553"/>
<accession>E7GGA9</accession>
<dbReference type="HOGENOM" id="CLU_917383_0_0_9"/>
<name>E7GGA9_9FIRM</name>
<dbReference type="Proteomes" id="UP000003157">
    <property type="component" value="Unassembled WGS sequence"/>
</dbReference>
<sequence length="303" mass="35627">MKNALNDMCSTESSFEKSTTGEEIRKIMRIKTSSVAFNEQDFIKLLLSKLLKNGISKIDPMKLKYLLADYYSKEEYAFLFEDLTLKEQIEENYVEFDDALVFAHFVGLLSNPIQGTNMCMIWSSLEDVSSNYSTEYNLKMDELAHNLSSRLNIKNNSINQSQDGREAISKQDEIEKELYEVRVFNEDDRKNNKSCKLEQHKALLYIDDVSEKYSNDMENNVYYECICLECGKHKDYKMSLNDRRHIIKTNLSPMETFMSFYEVRKRYLELIKQNCTVEEIIDNLNSFYKKNQEQGPVLTKKKN</sequence>
<proteinExistence type="predicted"/>
<dbReference type="EMBL" id="ADKX01000056">
    <property type="protein sequence ID" value="EFW02931.1"/>
    <property type="molecule type" value="Genomic_DNA"/>
</dbReference>
<gene>
    <name evidence="1" type="ORF">HMPREF9488_03802</name>
</gene>
<keyword evidence="2" id="KW-1185">Reference proteome</keyword>
<comment type="caution">
    <text evidence="1">The sequence shown here is derived from an EMBL/GenBank/DDBJ whole genome shotgun (WGS) entry which is preliminary data.</text>
</comment>
<organism evidence="1 2">
    <name type="scientific">Coprobacillus cateniformis</name>
    <dbReference type="NCBI Taxonomy" id="100884"/>
    <lineage>
        <taxon>Bacteria</taxon>
        <taxon>Bacillati</taxon>
        <taxon>Bacillota</taxon>
        <taxon>Erysipelotrichia</taxon>
        <taxon>Erysipelotrichales</taxon>
        <taxon>Coprobacillaceae</taxon>
        <taxon>Coprobacillus</taxon>
    </lineage>
</organism>